<keyword evidence="4 5" id="KW-0119">Carbohydrate metabolism</keyword>
<dbReference type="GO" id="GO:0046872">
    <property type="term" value="F:metal ion binding"/>
    <property type="evidence" value="ECO:0007669"/>
    <property type="project" value="UniProtKB-KW"/>
</dbReference>
<evidence type="ECO:0000256" key="6">
    <source>
        <dbReference type="PIRSR" id="PIRSR038994-1"/>
    </source>
</evidence>
<feature type="binding site" evidence="7">
    <location>
        <position position="259"/>
    </location>
    <ligand>
        <name>substrate</name>
    </ligand>
</feature>
<dbReference type="GO" id="GO:0008448">
    <property type="term" value="F:N-acetylglucosamine-6-phosphate deacetylase activity"/>
    <property type="evidence" value="ECO:0007669"/>
    <property type="project" value="InterPro"/>
</dbReference>
<protein>
    <submittedName>
        <fullName evidence="10">N-acetylglucosamine-6-phosphate deacetylase</fullName>
    </submittedName>
</protein>
<evidence type="ECO:0000256" key="2">
    <source>
        <dbReference type="ARBA" id="ARBA00022723"/>
    </source>
</evidence>
<dbReference type="GO" id="GO:0006046">
    <property type="term" value="P:N-acetylglucosamine catabolic process"/>
    <property type="evidence" value="ECO:0007669"/>
    <property type="project" value="TreeGrafter"/>
</dbReference>
<dbReference type="AlphaFoldDB" id="A0A543K7R0"/>
<dbReference type="CDD" id="cd00854">
    <property type="entry name" value="NagA"/>
    <property type="match status" value="1"/>
</dbReference>
<dbReference type="SUPFAM" id="SSF51556">
    <property type="entry name" value="Metallo-dependent hydrolases"/>
    <property type="match status" value="1"/>
</dbReference>
<evidence type="ECO:0000256" key="8">
    <source>
        <dbReference type="PIRSR" id="PIRSR038994-3"/>
    </source>
</evidence>
<dbReference type="InterPro" id="IPR011059">
    <property type="entry name" value="Metal-dep_hydrolase_composite"/>
</dbReference>
<comment type="cofactor">
    <cofactor evidence="8">
        <name>a divalent metal cation</name>
        <dbReference type="ChEBI" id="CHEBI:60240"/>
    </cofactor>
    <text evidence="8">Binds 1 divalent metal cation per subunit.</text>
</comment>
<feature type="active site" description="Proton donor/acceptor" evidence="6">
    <location>
        <position position="281"/>
    </location>
</feature>
<evidence type="ECO:0000313" key="11">
    <source>
        <dbReference type="Proteomes" id="UP000315133"/>
    </source>
</evidence>
<dbReference type="PANTHER" id="PTHR11113:SF14">
    <property type="entry name" value="N-ACETYLGLUCOSAMINE-6-PHOSPHATE DEACETYLASE"/>
    <property type="match status" value="1"/>
</dbReference>
<gene>
    <name evidence="10" type="ORF">FB476_2833</name>
</gene>
<dbReference type="InterPro" id="IPR003764">
    <property type="entry name" value="GlcNAc_6-P_deAcase"/>
</dbReference>
<evidence type="ECO:0000256" key="5">
    <source>
        <dbReference type="PIRNR" id="PIRNR038994"/>
    </source>
</evidence>
<dbReference type="SUPFAM" id="SSF51338">
    <property type="entry name" value="Composite domain of metallo-dependent hydrolases"/>
    <property type="match status" value="1"/>
</dbReference>
<dbReference type="Gene3D" id="2.30.40.10">
    <property type="entry name" value="Urease, subunit C, domain 1"/>
    <property type="match status" value="1"/>
</dbReference>
<dbReference type="InterPro" id="IPR006680">
    <property type="entry name" value="Amidohydro-rel"/>
</dbReference>
<evidence type="ECO:0000256" key="3">
    <source>
        <dbReference type="ARBA" id="ARBA00022801"/>
    </source>
</evidence>
<dbReference type="Gene3D" id="3.20.20.140">
    <property type="entry name" value="Metal-dependent hydrolases"/>
    <property type="match status" value="1"/>
</dbReference>
<feature type="binding site" evidence="8">
    <location>
        <position position="203"/>
    </location>
    <ligand>
        <name>Zn(2+)</name>
        <dbReference type="ChEBI" id="CHEBI:29105"/>
    </ligand>
</feature>
<dbReference type="PIRSF" id="PIRSF038994">
    <property type="entry name" value="NagA"/>
    <property type="match status" value="1"/>
</dbReference>
<reference evidence="10 11" key="1">
    <citation type="submission" date="2019-06" db="EMBL/GenBank/DDBJ databases">
        <title>Sequencing the genomes of 1000 actinobacteria strains.</title>
        <authorList>
            <person name="Klenk H.-P."/>
        </authorList>
    </citation>
    <scope>NUCLEOTIDE SEQUENCE [LARGE SCALE GENOMIC DNA]</scope>
    <source>
        <strain evidence="10 11">DSM 12362</strain>
    </source>
</reference>
<dbReference type="PANTHER" id="PTHR11113">
    <property type="entry name" value="N-ACETYLGLUCOSAMINE-6-PHOSPHATE DEACETYLASE"/>
    <property type="match status" value="1"/>
</dbReference>
<dbReference type="EMBL" id="VFPU01000002">
    <property type="protein sequence ID" value="TQM91107.1"/>
    <property type="molecule type" value="Genomic_DNA"/>
</dbReference>
<accession>A0A543K7R0</accession>
<feature type="domain" description="Amidohydrolase-related" evidence="9">
    <location>
        <begin position="63"/>
        <end position="384"/>
    </location>
</feature>
<evidence type="ECO:0000256" key="7">
    <source>
        <dbReference type="PIRSR" id="PIRSR038994-2"/>
    </source>
</evidence>
<evidence type="ECO:0000256" key="1">
    <source>
        <dbReference type="ARBA" id="ARBA00010716"/>
    </source>
</evidence>
<feature type="binding site" evidence="7">
    <location>
        <position position="148"/>
    </location>
    <ligand>
        <name>substrate</name>
    </ligand>
</feature>
<feature type="binding site" evidence="7">
    <location>
        <begin position="227"/>
        <end position="228"/>
    </location>
    <ligand>
        <name>substrate</name>
    </ligand>
</feature>
<feature type="binding site" evidence="8">
    <location>
        <position position="224"/>
    </location>
    <ligand>
        <name>Zn(2+)</name>
        <dbReference type="ChEBI" id="CHEBI:29105"/>
    </ligand>
</feature>
<proteinExistence type="inferred from homology"/>
<dbReference type="NCBIfam" id="TIGR00221">
    <property type="entry name" value="nagA"/>
    <property type="match status" value="1"/>
</dbReference>
<dbReference type="Pfam" id="PF01979">
    <property type="entry name" value="Amidohydro_1"/>
    <property type="match status" value="1"/>
</dbReference>
<name>A0A543K7R0_9MICO</name>
<evidence type="ECO:0000259" key="9">
    <source>
        <dbReference type="Pfam" id="PF01979"/>
    </source>
</evidence>
<comment type="caution">
    <text evidence="10">The sequence shown here is derived from an EMBL/GenBank/DDBJ whole genome shotgun (WGS) entry which is preliminary data.</text>
</comment>
<feature type="binding site" evidence="7">
    <location>
        <begin position="315"/>
        <end position="317"/>
    </location>
    <ligand>
        <name>substrate</name>
    </ligand>
</feature>
<feature type="binding site" evidence="7">
    <location>
        <position position="235"/>
    </location>
    <ligand>
        <name>substrate</name>
    </ligand>
</feature>
<feature type="binding site" evidence="8">
    <location>
        <position position="137"/>
    </location>
    <ligand>
        <name>Zn(2+)</name>
        <dbReference type="ChEBI" id="CHEBI:29105"/>
    </ligand>
</feature>
<keyword evidence="11" id="KW-1185">Reference proteome</keyword>
<dbReference type="RefSeq" id="WP_141820506.1">
    <property type="nucleotide sequence ID" value="NZ_BAAAIL010000001.1"/>
</dbReference>
<sequence>MTTPRLVRADRVLTPTTTLEDAWVVLEDGRVAGVGTGAPPANVMAENVTGDDTPHSPVPRYAVLCPGFVDIHDHGGGGASFGSGPEAALTARAAHLRRGTTTVVASLVTETVDDLAGQLRALRPLVEAGELGGVHLEGPWLAERWCGAHPPKLLTDPRPEDVETLLEAAAGTLVMVTLAPEREGALDAISRLVAAGVRVAVGHTDATYDQTRAAVEAGATVATHLYNAARPLHHREPGPSVALLEDDRVFVETIADGVHQHPAVVRDTARRAEDRWVLVSDAMAAALSADGSYRLGTLDVDVVDGVARLRDGGAIAGSTLSLDRAVRTAVAAGVPLEQAVHAATAAPAAAMGWTDRGRIEAGLRADLVALDDDLQVRAVWLAGVPVADAGA</sequence>
<keyword evidence="3 5" id="KW-0378">Hydrolase</keyword>
<evidence type="ECO:0000313" key="10">
    <source>
        <dbReference type="EMBL" id="TQM91107.1"/>
    </source>
</evidence>
<dbReference type="InterPro" id="IPR032466">
    <property type="entry name" value="Metal_Hydrolase"/>
</dbReference>
<dbReference type="Proteomes" id="UP000315133">
    <property type="component" value="Unassembled WGS sequence"/>
</dbReference>
<keyword evidence="2 8" id="KW-0479">Metal-binding</keyword>
<organism evidence="10 11">
    <name type="scientific">Ornithinimicrobium humiphilum</name>
    <dbReference type="NCBI Taxonomy" id="125288"/>
    <lineage>
        <taxon>Bacteria</taxon>
        <taxon>Bacillati</taxon>
        <taxon>Actinomycetota</taxon>
        <taxon>Actinomycetes</taxon>
        <taxon>Micrococcales</taxon>
        <taxon>Ornithinimicrobiaceae</taxon>
        <taxon>Ornithinimicrobium</taxon>
    </lineage>
</organism>
<dbReference type="OrthoDB" id="9776488at2"/>
<comment type="similarity">
    <text evidence="1 5">Belongs to the metallo-dependent hydrolases superfamily. NagA family.</text>
</comment>
<evidence type="ECO:0000256" key="4">
    <source>
        <dbReference type="ARBA" id="ARBA00023277"/>
    </source>
</evidence>